<keyword evidence="2" id="KW-0812">Transmembrane</keyword>
<feature type="region of interest" description="Disordered" evidence="1">
    <location>
        <begin position="1"/>
        <end position="25"/>
    </location>
</feature>
<feature type="compositionally biased region" description="Low complexity" evidence="1">
    <location>
        <begin position="66"/>
        <end position="85"/>
    </location>
</feature>
<reference evidence="4 5" key="1">
    <citation type="submission" date="2017-11" db="EMBL/GenBank/DDBJ databases">
        <title>Infants hospitalized years apart are colonized by the same room-sourced microbial strains.</title>
        <authorList>
            <person name="Brooks B."/>
            <person name="Olm M.R."/>
            <person name="Firek B.A."/>
            <person name="Baker R."/>
            <person name="Thomas B.C."/>
            <person name="Morowitz M.J."/>
            <person name="Banfield J.F."/>
        </authorList>
    </citation>
    <scope>NUCLEOTIDE SEQUENCE [LARGE SCALE GENOMIC DNA]</scope>
    <source>
        <strain evidence="4">S2_012_000_R3_87</strain>
    </source>
</reference>
<feature type="region of interest" description="Disordered" evidence="1">
    <location>
        <begin position="66"/>
        <end position="130"/>
    </location>
</feature>
<dbReference type="AlphaFoldDB" id="A0A2W5B945"/>
<evidence type="ECO:0000313" key="5">
    <source>
        <dbReference type="Proteomes" id="UP000249451"/>
    </source>
</evidence>
<dbReference type="Gene3D" id="3.40.390.10">
    <property type="entry name" value="Collagenase (Catalytic Domain)"/>
    <property type="match status" value="1"/>
</dbReference>
<evidence type="ECO:0000256" key="1">
    <source>
        <dbReference type="SAM" id="MobiDB-lite"/>
    </source>
</evidence>
<dbReference type="InterPro" id="IPR024079">
    <property type="entry name" value="MetalloPept_cat_dom_sf"/>
</dbReference>
<sequence length="323" mass="34603">MAMDNPADFQHRPQQSSRSKHQRPSAVVRFANEYGWWRVVAIPVMVVITVWMLVDVVRSPAENTAADAGDAGEASHSSAGATASARKGPDPANASAVEAAKEGLPAGGAFTEQGDQTYRNAGPSTMHVGKGGKETVRFSVEIENGVDTSAYGGDVAVAALIDATLSDPRGWTAAGDFEFIHVKPDDNPDTRFRLSSLATTAEMCGAQLEMETSCHTAITGESVVNLNESRWVRGAVPFEGDLGNYRQYLINHEFGHAIGYAAHQACGGNGKLAPVMMQQTLSLNNGVLAKKEPEEIYPDEDVTCEPNPWPYPNPANRDPHNPD</sequence>
<gene>
    <name evidence="4" type="ORF">DI609_01100</name>
</gene>
<feature type="transmembrane region" description="Helical" evidence="2">
    <location>
        <begin position="35"/>
        <end position="54"/>
    </location>
</feature>
<dbReference type="EMBL" id="QFNY01000013">
    <property type="protein sequence ID" value="PZP03301.1"/>
    <property type="molecule type" value="Genomic_DNA"/>
</dbReference>
<keyword evidence="2" id="KW-0472">Membrane</keyword>
<evidence type="ECO:0000256" key="2">
    <source>
        <dbReference type="SAM" id="Phobius"/>
    </source>
</evidence>
<feature type="domain" description="DUF3152" evidence="3">
    <location>
        <begin position="104"/>
        <end position="312"/>
    </location>
</feature>
<name>A0A2W5B945_9CORY</name>
<feature type="compositionally biased region" description="Polar residues" evidence="1">
    <location>
        <begin position="113"/>
        <end position="123"/>
    </location>
</feature>
<evidence type="ECO:0000259" key="3">
    <source>
        <dbReference type="Pfam" id="PF11350"/>
    </source>
</evidence>
<evidence type="ECO:0000313" key="4">
    <source>
        <dbReference type="EMBL" id="PZP03301.1"/>
    </source>
</evidence>
<protein>
    <recommendedName>
        <fullName evidence="3">DUF3152 domain-containing protein</fullName>
    </recommendedName>
</protein>
<proteinExistence type="predicted"/>
<comment type="caution">
    <text evidence="4">The sequence shown here is derived from an EMBL/GenBank/DDBJ whole genome shotgun (WGS) entry which is preliminary data.</text>
</comment>
<dbReference type="SUPFAM" id="SSF55486">
    <property type="entry name" value="Metalloproteases ('zincins'), catalytic domain"/>
    <property type="match status" value="1"/>
</dbReference>
<feature type="region of interest" description="Disordered" evidence="1">
    <location>
        <begin position="296"/>
        <end position="323"/>
    </location>
</feature>
<dbReference type="InterPro" id="IPR022603">
    <property type="entry name" value="DUF3152"/>
</dbReference>
<dbReference type="Pfam" id="PF11350">
    <property type="entry name" value="DUF3152"/>
    <property type="match status" value="1"/>
</dbReference>
<accession>A0A2W5B945</accession>
<dbReference type="GO" id="GO:0008237">
    <property type="term" value="F:metallopeptidase activity"/>
    <property type="evidence" value="ECO:0007669"/>
    <property type="project" value="InterPro"/>
</dbReference>
<dbReference type="Proteomes" id="UP000249451">
    <property type="component" value="Unassembled WGS sequence"/>
</dbReference>
<organism evidence="4 5">
    <name type="scientific">Corynebacterium urealyticum</name>
    <dbReference type="NCBI Taxonomy" id="43771"/>
    <lineage>
        <taxon>Bacteria</taxon>
        <taxon>Bacillati</taxon>
        <taxon>Actinomycetota</taxon>
        <taxon>Actinomycetes</taxon>
        <taxon>Mycobacteriales</taxon>
        <taxon>Corynebacteriaceae</taxon>
        <taxon>Corynebacterium</taxon>
    </lineage>
</organism>
<keyword evidence="2" id="KW-1133">Transmembrane helix</keyword>